<comment type="catalytic activity">
    <reaction evidence="10">
        <text>N-terminal L-seryl-[histone H2A] + acetyl-CoA = N-terminal N(alpha)-acetyl-L-seryl-[histone H2A] + CoA + H(+)</text>
        <dbReference type="Rhea" id="RHEA:50600"/>
        <dbReference type="Rhea" id="RHEA-COMP:12742"/>
        <dbReference type="Rhea" id="RHEA-COMP:12744"/>
        <dbReference type="ChEBI" id="CHEBI:15378"/>
        <dbReference type="ChEBI" id="CHEBI:57287"/>
        <dbReference type="ChEBI" id="CHEBI:57288"/>
        <dbReference type="ChEBI" id="CHEBI:64738"/>
        <dbReference type="ChEBI" id="CHEBI:83690"/>
        <dbReference type="EC" id="2.3.1.257"/>
    </reaction>
</comment>
<dbReference type="Pfam" id="PF00583">
    <property type="entry name" value="Acetyltransf_1"/>
    <property type="match status" value="1"/>
</dbReference>
<sequence>MDFGDATTSETVQRKAQHNDRPHTHDELLITDAGAARTAPRSSTDGRRARGQDDGLDAVTVRRHGGLACTGREDGRRRRIDAADEGDEGAQLGEEALRALQGEPEAQAAPELRGSHTYSLPSLFYRGRATNDGPSGLGDKDGERTPVAHRPDYMEAGDAGGTAGGFRLALETAAGPFACAPSARMYNYRHLDIISQGCYYLGATFLHAPDIPLHALPLRLARRQQVAPSVRMRKGSEGEGKGRKGTHNVGDVAVPLKLVADVAARLGAGPGVGDVPRAAQDGAVEGEDAGALEELLSGGGVGCEGEGNKGLSTHESVMHRGRSVVVGKSMADTSPAERPEARDRPATRVPTRRKPRDGIATANGKSNEEFLEEFIHPSSDRWPTWRHPKTGAEYTLGLLQPRDMTDEELDACFDLVEKTSGDDYRSSSVGWHPAAKKKEMRLPDLRYILVKDSIGQIRGFTSMMPTYENGEPVVYCYEIHLEDELQGTGLGKQLMGHLTAAAEGIPSVDKAMLTCFAGNARARAFYEGLGFGLDESSPRERRLRGGKVVVPDYVILSRGTAWARASARTRTRRGGPGDDADDVGEGEDGVAGR</sequence>
<feature type="region of interest" description="Disordered" evidence="12">
    <location>
        <begin position="566"/>
        <end position="593"/>
    </location>
</feature>
<dbReference type="InterPro" id="IPR016181">
    <property type="entry name" value="Acyl_CoA_acyltransferase"/>
</dbReference>
<comment type="similarity">
    <text evidence="3">Belongs to the acetyltransferase family. NAA40 subfamily.</text>
</comment>
<evidence type="ECO:0000313" key="14">
    <source>
        <dbReference type="EMBL" id="KAK4091888.1"/>
    </source>
</evidence>
<dbReference type="PROSITE" id="PS51186">
    <property type="entry name" value="GNAT"/>
    <property type="match status" value="1"/>
</dbReference>
<dbReference type="EMBL" id="JAWRVI010000010">
    <property type="protein sequence ID" value="KAK4091888.1"/>
    <property type="molecule type" value="Genomic_DNA"/>
</dbReference>
<evidence type="ECO:0000256" key="1">
    <source>
        <dbReference type="ARBA" id="ARBA00004123"/>
    </source>
</evidence>
<feature type="compositionally biased region" description="Polar residues" evidence="12">
    <location>
        <begin position="1"/>
        <end position="11"/>
    </location>
</feature>
<dbReference type="InterPro" id="IPR039949">
    <property type="entry name" value="NAA40"/>
</dbReference>
<evidence type="ECO:0000256" key="8">
    <source>
        <dbReference type="ARBA" id="ARBA00023242"/>
    </source>
</evidence>
<keyword evidence="8" id="KW-0539">Nucleus</keyword>
<feature type="region of interest" description="Disordered" evidence="12">
    <location>
        <begin position="1"/>
        <end position="58"/>
    </location>
</feature>
<feature type="compositionally biased region" description="Basic and acidic residues" evidence="12">
    <location>
        <begin position="17"/>
        <end position="28"/>
    </location>
</feature>
<gene>
    <name evidence="14" type="ORF">Purlil1_3727</name>
</gene>
<comment type="catalytic activity">
    <reaction evidence="11">
        <text>N-terminal L-seryl-[histone H4] + acetyl-CoA = N-terminal N(alpha)-acetyl-L-seryl-[histone H4] + CoA + H(+)</text>
        <dbReference type="Rhea" id="RHEA:50596"/>
        <dbReference type="Rhea" id="RHEA-COMP:12740"/>
        <dbReference type="Rhea" id="RHEA-COMP:12743"/>
        <dbReference type="ChEBI" id="CHEBI:15378"/>
        <dbReference type="ChEBI" id="CHEBI:57287"/>
        <dbReference type="ChEBI" id="CHEBI:57288"/>
        <dbReference type="ChEBI" id="CHEBI:64738"/>
        <dbReference type="ChEBI" id="CHEBI:83690"/>
        <dbReference type="EC" id="2.3.1.257"/>
    </reaction>
</comment>
<feature type="compositionally biased region" description="Basic and acidic residues" evidence="12">
    <location>
        <begin position="44"/>
        <end position="53"/>
    </location>
</feature>
<dbReference type="PANTHER" id="PTHR20531">
    <property type="entry name" value="N-ALPHA-ACETYLTRANSFERASE 40"/>
    <property type="match status" value="1"/>
</dbReference>
<proteinExistence type="inferred from homology"/>
<evidence type="ECO:0000256" key="4">
    <source>
        <dbReference type="ARBA" id="ARBA00012950"/>
    </source>
</evidence>
<feature type="compositionally biased region" description="Basic and acidic residues" evidence="12">
    <location>
        <begin position="138"/>
        <end position="153"/>
    </location>
</feature>
<evidence type="ECO:0000313" key="15">
    <source>
        <dbReference type="Proteomes" id="UP001287286"/>
    </source>
</evidence>
<evidence type="ECO:0000256" key="11">
    <source>
        <dbReference type="ARBA" id="ARBA00049524"/>
    </source>
</evidence>
<feature type="compositionally biased region" description="Acidic residues" evidence="12">
    <location>
        <begin position="578"/>
        <end position="593"/>
    </location>
</feature>
<evidence type="ECO:0000256" key="12">
    <source>
        <dbReference type="SAM" id="MobiDB-lite"/>
    </source>
</evidence>
<dbReference type="Proteomes" id="UP001287286">
    <property type="component" value="Unassembled WGS sequence"/>
</dbReference>
<evidence type="ECO:0000256" key="2">
    <source>
        <dbReference type="ARBA" id="ARBA00004496"/>
    </source>
</evidence>
<dbReference type="SUPFAM" id="SSF55729">
    <property type="entry name" value="Acyl-CoA N-acyltransferases (Nat)"/>
    <property type="match status" value="1"/>
</dbReference>
<keyword evidence="7" id="KW-0808">Transferase</keyword>
<dbReference type="InterPro" id="IPR000182">
    <property type="entry name" value="GNAT_dom"/>
</dbReference>
<organism evidence="14 15">
    <name type="scientific">Purpureocillium lilacinum</name>
    <name type="common">Paecilomyces lilacinus</name>
    <dbReference type="NCBI Taxonomy" id="33203"/>
    <lineage>
        <taxon>Eukaryota</taxon>
        <taxon>Fungi</taxon>
        <taxon>Dikarya</taxon>
        <taxon>Ascomycota</taxon>
        <taxon>Pezizomycotina</taxon>
        <taxon>Sordariomycetes</taxon>
        <taxon>Hypocreomycetidae</taxon>
        <taxon>Hypocreales</taxon>
        <taxon>Ophiocordycipitaceae</taxon>
        <taxon>Purpureocillium</taxon>
    </lineage>
</organism>
<evidence type="ECO:0000256" key="10">
    <source>
        <dbReference type="ARBA" id="ARBA00047821"/>
    </source>
</evidence>
<evidence type="ECO:0000256" key="7">
    <source>
        <dbReference type="ARBA" id="ARBA00022679"/>
    </source>
</evidence>
<evidence type="ECO:0000256" key="3">
    <source>
        <dbReference type="ARBA" id="ARBA00008870"/>
    </source>
</evidence>
<feature type="region of interest" description="Disordered" evidence="12">
    <location>
        <begin position="296"/>
        <end position="369"/>
    </location>
</feature>
<evidence type="ECO:0000259" key="13">
    <source>
        <dbReference type="PROSITE" id="PS51186"/>
    </source>
</evidence>
<evidence type="ECO:0000256" key="9">
    <source>
        <dbReference type="ARBA" id="ARBA00023315"/>
    </source>
</evidence>
<evidence type="ECO:0000256" key="5">
    <source>
        <dbReference type="ARBA" id="ARBA00015043"/>
    </source>
</evidence>
<comment type="caution">
    <text evidence="14">The sequence shown here is derived from an EMBL/GenBank/DDBJ whole genome shotgun (WGS) entry which is preliminary data.</text>
</comment>
<protein>
    <recommendedName>
        <fullName evidence="5">N-alpha-acetyltransferase 40</fullName>
        <ecNumber evidence="4">2.3.1.257</ecNumber>
    </recommendedName>
</protein>
<dbReference type="EC" id="2.3.1.257" evidence="4"/>
<dbReference type="PANTHER" id="PTHR20531:SF1">
    <property type="entry name" value="N-ALPHA-ACETYLTRANSFERASE 40"/>
    <property type="match status" value="1"/>
</dbReference>
<feature type="region of interest" description="Disordered" evidence="12">
    <location>
        <begin position="129"/>
        <end position="158"/>
    </location>
</feature>
<keyword evidence="9" id="KW-0012">Acyltransferase</keyword>
<accession>A0ABR0C689</accession>
<comment type="subcellular location">
    <subcellularLocation>
        <location evidence="2">Cytoplasm</location>
    </subcellularLocation>
    <subcellularLocation>
        <location evidence="1">Nucleus</location>
    </subcellularLocation>
</comment>
<keyword evidence="6" id="KW-0963">Cytoplasm</keyword>
<dbReference type="Gene3D" id="3.40.630.30">
    <property type="match status" value="1"/>
</dbReference>
<feature type="compositionally biased region" description="Basic and acidic residues" evidence="12">
    <location>
        <begin position="335"/>
        <end position="346"/>
    </location>
</feature>
<name>A0ABR0C689_PURLI</name>
<feature type="region of interest" description="Disordered" evidence="12">
    <location>
        <begin position="227"/>
        <end position="248"/>
    </location>
</feature>
<keyword evidence="15" id="KW-1185">Reference proteome</keyword>
<evidence type="ECO:0000256" key="6">
    <source>
        <dbReference type="ARBA" id="ARBA00022490"/>
    </source>
</evidence>
<reference evidence="14 15" key="1">
    <citation type="journal article" date="2024" name="Microbiol. Resour. Announc.">
        <title>Genome annotations for the ascomycete fungi Trichoderma harzianum, Trichoderma aggressivum, and Purpureocillium lilacinum.</title>
        <authorList>
            <person name="Beijen E.P.W."/>
            <person name="Ohm R.A."/>
        </authorList>
    </citation>
    <scope>NUCLEOTIDE SEQUENCE [LARGE SCALE GENOMIC DNA]</scope>
    <source>
        <strain evidence="14 15">CBS 150709</strain>
    </source>
</reference>
<feature type="domain" description="N-acetyltransferase" evidence="13">
    <location>
        <begin position="399"/>
        <end position="555"/>
    </location>
</feature>